<dbReference type="InterPro" id="IPR051309">
    <property type="entry name" value="ABCF_ATPase"/>
</dbReference>
<name>A0ABP9AIE8_9SPHI</name>
<gene>
    <name evidence="5" type="ORF">GCM10023231_06620</name>
</gene>
<dbReference type="EMBL" id="BAABIQ010000003">
    <property type="protein sequence ID" value="GAA4781673.1"/>
    <property type="molecule type" value="Genomic_DNA"/>
</dbReference>
<evidence type="ECO:0000313" key="5">
    <source>
        <dbReference type="EMBL" id="GAA4781673.1"/>
    </source>
</evidence>
<dbReference type="CDD" id="cd03221">
    <property type="entry name" value="ABCF_EF-3"/>
    <property type="match status" value="2"/>
</dbReference>
<reference evidence="6" key="1">
    <citation type="journal article" date="2019" name="Int. J. Syst. Evol. Microbiol.">
        <title>The Global Catalogue of Microorganisms (GCM) 10K type strain sequencing project: providing services to taxonomists for standard genome sequencing and annotation.</title>
        <authorList>
            <consortium name="The Broad Institute Genomics Platform"/>
            <consortium name="The Broad Institute Genome Sequencing Center for Infectious Disease"/>
            <person name="Wu L."/>
            <person name="Ma J."/>
        </authorList>
    </citation>
    <scope>NUCLEOTIDE SEQUENCE [LARGE SCALE GENOMIC DNA]</scope>
    <source>
        <strain evidence="6">JCM 18200</strain>
    </source>
</reference>
<keyword evidence="2 5" id="KW-0067">ATP-binding</keyword>
<dbReference type="Pfam" id="PF12848">
    <property type="entry name" value="ABC_tran_Xtn"/>
    <property type="match status" value="1"/>
</dbReference>
<proteinExistence type="predicted"/>
<organism evidence="5 6">
    <name type="scientific">Olivibacter ginsenosidimutans</name>
    <dbReference type="NCBI Taxonomy" id="1176537"/>
    <lineage>
        <taxon>Bacteria</taxon>
        <taxon>Pseudomonadati</taxon>
        <taxon>Bacteroidota</taxon>
        <taxon>Sphingobacteriia</taxon>
        <taxon>Sphingobacteriales</taxon>
        <taxon>Sphingobacteriaceae</taxon>
        <taxon>Olivibacter</taxon>
    </lineage>
</organism>
<evidence type="ECO:0000259" key="4">
    <source>
        <dbReference type="PROSITE" id="PS50893"/>
    </source>
</evidence>
<dbReference type="SMART" id="SM00382">
    <property type="entry name" value="AAA"/>
    <property type="match status" value="1"/>
</dbReference>
<feature type="domain" description="ABC transporter" evidence="4">
    <location>
        <begin position="321"/>
        <end position="538"/>
    </location>
</feature>
<dbReference type="PANTHER" id="PTHR42855">
    <property type="entry name" value="ABC TRANSPORTER ATP-BINDING SUBUNIT"/>
    <property type="match status" value="1"/>
</dbReference>
<dbReference type="InterPro" id="IPR032781">
    <property type="entry name" value="ABC_tran_Xtn"/>
</dbReference>
<feature type="domain" description="ABC transporter" evidence="4">
    <location>
        <begin position="2"/>
        <end position="252"/>
    </location>
</feature>
<dbReference type="PANTHER" id="PTHR42855:SF2">
    <property type="entry name" value="DRUG RESISTANCE ABC TRANSPORTER,ATP-BINDING PROTEIN"/>
    <property type="match status" value="1"/>
</dbReference>
<evidence type="ECO:0000313" key="6">
    <source>
        <dbReference type="Proteomes" id="UP001501411"/>
    </source>
</evidence>
<dbReference type="RefSeq" id="WP_345230279.1">
    <property type="nucleotide sequence ID" value="NZ_BAABIQ010000003.1"/>
</dbReference>
<evidence type="ECO:0000256" key="1">
    <source>
        <dbReference type="ARBA" id="ARBA00022741"/>
    </source>
</evidence>
<evidence type="ECO:0000256" key="2">
    <source>
        <dbReference type="ARBA" id="ARBA00022840"/>
    </source>
</evidence>
<dbReference type="Gene3D" id="3.40.50.300">
    <property type="entry name" value="P-loop containing nucleotide triphosphate hydrolases"/>
    <property type="match status" value="2"/>
</dbReference>
<dbReference type="Proteomes" id="UP001501411">
    <property type="component" value="Unassembled WGS sequence"/>
</dbReference>
<dbReference type="InterPro" id="IPR027417">
    <property type="entry name" value="P-loop_NTPase"/>
</dbReference>
<dbReference type="SUPFAM" id="SSF52540">
    <property type="entry name" value="P-loop containing nucleoside triphosphate hydrolases"/>
    <property type="match status" value="2"/>
</dbReference>
<evidence type="ECO:0000256" key="3">
    <source>
        <dbReference type="SAM" id="Coils"/>
    </source>
</evidence>
<accession>A0ABP9AIE8</accession>
<sequence>MISVSNLSLRFGKRVLFDEVNLKFTQGNCYGIIGANGAGKSTFLKIITGDVDATTGSVSITPGERMAVLSQNHYAFDEFPVVETVMMGHQELYKVMKEKDAIYAKEDFTDADGERAGELENIFAEMDGWSAENNAATLLSNLGIKEEVHYKLVKELDGNQKVRVLLAQALFGDPDILVLDEPTNDLDIDTIAWLENFLADYQGLVLVVSHDRHFLDAVCTHIVDIDFSKMTIYTGNYTFWYESSQLALKQRADQNKKLEDKVKELQEFIRRFSANASKSKQATSRKKALDKINLDEIKPSSRKYPAIMFNDMNREPGDQILQVENLGKTVNGEILFNQVNFMMNKGDKIAILAENSLATTAFYEILTGRDTDFKGNFKWGITISIADIPMDNATYFEGKNENLIDWLREYASGDQDDQFIRGFLGKMLFSGEEVLKKCSVLSGGEKMRCMFSRMMLQRANFLLFDEPTNHLDLESITALNNGMKDFRGPILFTSRDHELTQTVANRIIELTPNGIIDKLMTYDEYINNEDIKAQRQQLYAK</sequence>
<dbReference type="InterPro" id="IPR003439">
    <property type="entry name" value="ABC_transporter-like_ATP-bd"/>
</dbReference>
<keyword evidence="1" id="KW-0547">Nucleotide-binding</keyword>
<comment type="caution">
    <text evidence="5">The sequence shown here is derived from an EMBL/GenBank/DDBJ whole genome shotgun (WGS) entry which is preliminary data.</text>
</comment>
<feature type="coiled-coil region" evidence="3">
    <location>
        <begin position="248"/>
        <end position="275"/>
    </location>
</feature>
<keyword evidence="6" id="KW-1185">Reference proteome</keyword>
<keyword evidence="3" id="KW-0175">Coiled coil</keyword>
<dbReference type="GO" id="GO:0005524">
    <property type="term" value="F:ATP binding"/>
    <property type="evidence" value="ECO:0007669"/>
    <property type="project" value="UniProtKB-KW"/>
</dbReference>
<dbReference type="PROSITE" id="PS50893">
    <property type="entry name" value="ABC_TRANSPORTER_2"/>
    <property type="match status" value="2"/>
</dbReference>
<dbReference type="InterPro" id="IPR003593">
    <property type="entry name" value="AAA+_ATPase"/>
</dbReference>
<protein>
    <submittedName>
        <fullName evidence="5">ATP-binding cassette domain-containing protein</fullName>
    </submittedName>
</protein>
<dbReference type="Pfam" id="PF00005">
    <property type="entry name" value="ABC_tran"/>
    <property type="match status" value="2"/>
</dbReference>